<feature type="domain" description="Multidrug resistance protein MdtA-like C-terminal permuted SH3" evidence="12">
    <location>
        <begin position="309"/>
        <end position="370"/>
    </location>
</feature>
<evidence type="ECO:0000256" key="7">
    <source>
        <dbReference type="ARBA" id="ARBA00023136"/>
    </source>
</evidence>
<dbReference type="Proteomes" id="UP000587991">
    <property type="component" value="Unassembled WGS sequence"/>
</dbReference>
<keyword evidence="4" id="KW-1003">Cell membrane</keyword>
<keyword evidence="14" id="KW-1185">Reference proteome</keyword>
<dbReference type="PANTHER" id="PTHR30469:SF34">
    <property type="entry name" value="MACROLIDE EXPORT PROTEIN MACA"/>
    <property type="match status" value="1"/>
</dbReference>
<dbReference type="Pfam" id="PF25876">
    <property type="entry name" value="HH_MFP_RND"/>
    <property type="match status" value="1"/>
</dbReference>
<evidence type="ECO:0000259" key="11">
    <source>
        <dbReference type="Pfam" id="PF25944"/>
    </source>
</evidence>
<dbReference type="PANTHER" id="PTHR30469">
    <property type="entry name" value="MULTIDRUG RESISTANCE PROTEIN MDTA"/>
    <property type="match status" value="1"/>
</dbReference>
<evidence type="ECO:0000256" key="2">
    <source>
        <dbReference type="ARBA" id="ARBA00009477"/>
    </source>
</evidence>
<dbReference type="RefSeq" id="WP_168877833.1">
    <property type="nucleotide sequence ID" value="NZ_JABAIM010000003.1"/>
</dbReference>
<sequence length="378" mass="41622">MSRLRNLFTRHWQRKLIVTIILLGGVYGYRQWTYEPPQEYLTASVVRGDLEQAVLATGTLQARYQVDVGAQASGQLRKLWVDAGSKVQQGQVLAEIDPQLVESDLKSALAQRDVLQAQLNSRQIGLQLARKELLRQQGLWQTEATARKELEAAEAQVRQGEADTEALKAQIRNAQINIDRNRTTLGYTRITAPISGEVVEIVTQQGQTVIASQQAPVILRLADLREMTVKAQVSEADVMRLTPGMPVYFTVLGAPQQRYWGKLRTVLPMPERINNAVFYRALFEVPNPEGKLKVDMTAEVNLLLASAKQVLNIPLSALGARNAKGLHAVKVLSAQHQVQTRWVRLGMQTNTRAQVLSGLKAGELVITGGGEGAASAAP</sequence>
<organism evidence="13 14">
    <name type="scientific">Leeia aquatica</name>
    <dbReference type="NCBI Taxonomy" id="2725557"/>
    <lineage>
        <taxon>Bacteria</taxon>
        <taxon>Pseudomonadati</taxon>
        <taxon>Pseudomonadota</taxon>
        <taxon>Betaproteobacteria</taxon>
        <taxon>Neisseriales</taxon>
        <taxon>Leeiaceae</taxon>
        <taxon>Leeia</taxon>
    </lineage>
</organism>
<comment type="similarity">
    <text evidence="2">Belongs to the membrane fusion protein (MFP) (TC 8.A.1) family.</text>
</comment>
<dbReference type="EMBL" id="JABAIM010000003">
    <property type="protein sequence ID" value="NLR76162.1"/>
    <property type="molecule type" value="Genomic_DNA"/>
</dbReference>
<feature type="domain" description="Multidrug resistance protein MdtA-like alpha-helical hairpin" evidence="9">
    <location>
        <begin position="113"/>
        <end position="179"/>
    </location>
</feature>
<evidence type="ECO:0000256" key="1">
    <source>
        <dbReference type="ARBA" id="ARBA00004236"/>
    </source>
</evidence>
<evidence type="ECO:0000259" key="10">
    <source>
        <dbReference type="Pfam" id="PF25917"/>
    </source>
</evidence>
<dbReference type="InterPro" id="IPR058624">
    <property type="entry name" value="MdtA-like_HH"/>
</dbReference>
<dbReference type="NCBIfam" id="NF008606">
    <property type="entry name" value="PRK11578.1"/>
    <property type="match status" value="1"/>
</dbReference>
<dbReference type="AlphaFoldDB" id="A0A847SJS4"/>
<evidence type="ECO:0000313" key="13">
    <source>
        <dbReference type="EMBL" id="NLR76162.1"/>
    </source>
</evidence>
<evidence type="ECO:0000259" key="9">
    <source>
        <dbReference type="Pfam" id="PF25876"/>
    </source>
</evidence>
<dbReference type="NCBIfam" id="TIGR01730">
    <property type="entry name" value="RND_mfp"/>
    <property type="match status" value="1"/>
</dbReference>
<name>A0A847SJS4_9NEIS</name>
<dbReference type="Gene3D" id="2.40.50.100">
    <property type="match status" value="1"/>
</dbReference>
<dbReference type="InterPro" id="IPR030190">
    <property type="entry name" value="MacA_alpha-hairpin_sf"/>
</dbReference>
<comment type="subcellular location">
    <subcellularLocation>
        <location evidence="1">Cell membrane</location>
    </subcellularLocation>
</comment>
<dbReference type="GO" id="GO:1990961">
    <property type="term" value="P:xenobiotic detoxification by transmembrane export across the plasma membrane"/>
    <property type="evidence" value="ECO:0007669"/>
    <property type="project" value="InterPro"/>
</dbReference>
<evidence type="ECO:0000313" key="14">
    <source>
        <dbReference type="Proteomes" id="UP000587991"/>
    </source>
</evidence>
<dbReference type="Gene3D" id="2.40.420.20">
    <property type="match status" value="1"/>
</dbReference>
<evidence type="ECO:0000256" key="5">
    <source>
        <dbReference type="ARBA" id="ARBA00022519"/>
    </source>
</evidence>
<dbReference type="Gene3D" id="2.40.30.170">
    <property type="match status" value="1"/>
</dbReference>
<dbReference type="GO" id="GO:0015562">
    <property type="term" value="F:efflux transmembrane transporter activity"/>
    <property type="evidence" value="ECO:0007669"/>
    <property type="project" value="TreeGrafter"/>
</dbReference>
<dbReference type="Gene3D" id="6.10.140.1990">
    <property type="match status" value="1"/>
</dbReference>
<evidence type="ECO:0000256" key="3">
    <source>
        <dbReference type="ARBA" id="ARBA00022448"/>
    </source>
</evidence>
<dbReference type="Pfam" id="PF25917">
    <property type="entry name" value="BSH_RND"/>
    <property type="match status" value="1"/>
</dbReference>
<feature type="domain" description="Multidrug resistance protein MdtA-like barrel-sandwich hybrid" evidence="10">
    <location>
        <begin position="65"/>
        <end position="219"/>
    </location>
</feature>
<feature type="coiled-coil region" evidence="8">
    <location>
        <begin position="143"/>
        <end position="177"/>
    </location>
</feature>
<dbReference type="InterPro" id="IPR058625">
    <property type="entry name" value="MdtA-like_BSH"/>
</dbReference>
<comment type="caution">
    <text evidence="13">The sequence shown here is derived from an EMBL/GenBank/DDBJ whole genome shotgun (WGS) entry which is preliminary data.</text>
</comment>
<dbReference type="GO" id="GO:1990195">
    <property type="term" value="C:macrolide transmembrane transporter complex"/>
    <property type="evidence" value="ECO:0007669"/>
    <property type="project" value="InterPro"/>
</dbReference>
<proteinExistence type="inferred from homology"/>
<feature type="domain" description="Multidrug resistance protein MdtA-like beta-barrel" evidence="11">
    <location>
        <begin position="227"/>
        <end position="304"/>
    </location>
</feature>
<dbReference type="InterPro" id="IPR058626">
    <property type="entry name" value="MdtA-like_b-barrel"/>
</dbReference>
<protein>
    <submittedName>
        <fullName evidence="13">Macrolide transporter subunit MacA</fullName>
    </submittedName>
</protein>
<evidence type="ECO:0000256" key="8">
    <source>
        <dbReference type="SAM" id="Coils"/>
    </source>
</evidence>
<dbReference type="GO" id="GO:0019898">
    <property type="term" value="C:extrinsic component of membrane"/>
    <property type="evidence" value="ECO:0007669"/>
    <property type="project" value="InterPro"/>
</dbReference>
<gene>
    <name evidence="13" type="primary">macA</name>
    <name evidence="13" type="ORF">HF682_13435</name>
</gene>
<dbReference type="InterPro" id="IPR006143">
    <property type="entry name" value="RND_pump_MFP"/>
</dbReference>
<accession>A0A847SJS4</accession>
<dbReference type="Pfam" id="PF25944">
    <property type="entry name" value="Beta-barrel_RND"/>
    <property type="match status" value="1"/>
</dbReference>
<dbReference type="SUPFAM" id="SSF111369">
    <property type="entry name" value="HlyD-like secretion proteins"/>
    <property type="match status" value="1"/>
</dbReference>
<dbReference type="InterPro" id="IPR058627">
    <property type="entry name" value="MdtA-like_C"/>
</dbReference>
<reference evidence="13 14" key="1">
    <citation type="submission" date="2020-04" db="EMBL/GenBank/DDBJ databases">
        <title>Draft genome of Leeia sp. IMCC25680.</title>
        <authorList>
            <person name="Song J."/>
            <person name="Cho J.-C."/>
        </authorList>
    </citation>
    <scope>NUCLEOTIDE SEQUENCE [LARGE SCALE GENOMIC DNA]</scope>
    <source>
        <strain evidence="13 14">IMCC25680</strain>
    </source>
</reference>
<dbReference type="GO" id="GO:1990281">
    <property type="term" value="C:efflux pump complex"/>
    <property type="evidence" value="ECO:0007669"/>
    <property type="project" value="TreeGrafter"/>
</dbReference>
<evidence type="ECO:0000256" key="6">
    <source>
        <dbReference type="ARBA" id="ARBA00023054"/>
    </source>
</evidence>
<keyword evidence="5" id="KW-0997">Cell inner membrane</keyword>
<evidence type="ECO:0000259" key="12">
    <source>
        <dbReference type="Pfam" id="PF25967"/>
    </source>
</evidence>
<dbReference type="GO" id="GO:0030313">
    <property type="term" value="C:cell envelope"/>
    <property type="evidence" value="ECO:0007669"/>
    <property type="project" value="UniProtKB-SubCell"/>
</dbReference>
<keyword evidence="7" id="KW-0472">Membrane</keyword>
<keyword evidence="6 8" id="KW-0175">Coiled coil</keyword>
<evidence type="ECO:0000256" key="4">
    <source>
        <dbReference type="ARBA" id="ARBA00022475"/>
    </source>
</evidence>
<dbReference type="InterPro" id="IPR058623">
    <property type="entry name" value="MacA"/>
</dbReference>
<keyword evidence="3" id="KW-0813">Transport</keyword>
<dbReference type="Pfam" id="PF25967">
    <property type="entry name" value="RND-MFP_C"/>
    <property type="match status" value="1"/>
</dbReference>